<gene>
    <name evidence="2" type="ORF">QE152_g33648</name>
</gene>
<reference evidence="2 3" key="1">
    <citation type="journal article" date="2024" name="BMC Genomics">
        <title>De novo assembly and annotation of Popillia japonica's genome with initial clues to its potential as an invasive pest.</title>
        <authorList>
            <person name="Cucini C."/>
            <person name="Boschi S."/>
            <person name="Funari R."/>
            <person name="Cardaioli E."/>
            <person name="Iannotti N."/>
            <person name="Marturano G."/>
            <person name="Paoli F."/>
            <person name="Bruttini M."/>
            <person name="Carapelli A."/>
            <person name="Frati F."/>
            <person name="Nardi F."/>
        </authorList>
    </citation>
    <scope>NUCLEOTIDE SEQUENCE [LARGE SCALE GENOMIC DNA]</scope>
    <source>
        <strain evidence="2">DMR45628</strain>
    </source>
</reference>
<dbReference type="Proteomes" id="UP001458880">
    <property type="component" value="Unassembled WGS sequence"/>
</dbReference>
<feature type="compositionally biased region" description="Pro residues" evidence="1">
    <location>
        <begin position="1"/>
        <end position="10"/>
    </location>
</feature>
<sequence length="170" mass="19758">MQYKPAPPPVVNAWKDRKQSKPSRMQYKPAPPPVVNAWKDRKQYPPLLTSRREEPQPREMNFDELHHKIKTCSTLLEYAKSFIEENNVILHIPYEPTHIPHNGTACNTLDLVLSANVANISDIKTRTLPSDHLALEFRLGEQDERNPGRKVFHYAKADWARFKHILNSFP</sequence>
<dbReference type="EMBL" id="JASPKY010000517">
    <property type="protein sequence ID" value="KAK9694255.1"/>
    <property type="molecule type" value="Genomic_DNA"/>
</dbReference>
<accession>A0AAW1IVJ2</accession>
<protein>
    <submittedName>
        <fullName evidence="2">Uncharacterized protein</fullName>
    </submittedName>
</protein>
<organism evidence="2 3">
    <name type="scientific">Popillia japonica</name>
    <name type="common">Japanese beetle</name>
    <dbReference type="NCBI Taxonomy" id="7064"/>
    <lineage>
        <taxon>Eukaryota</taxon>
        <taxon>Metazoa</taxon>
        <taxon>Ecdysozoa</taxon>
        <taxon>Arthropoda</taxon>
        <taxon>Hexapoda</taxon>
        <taxon>Insecta</taxon>
        <taxon>Pterygota</taxon>
        <taxon>Neoptera</taxon>
        <taxon>Endopterygota</taxon>
        <taxon>Coleoptera</taxon>
        <taxon>Polyphaga</taxon>
        <taxon>Scarabaeiformia</taxon>
        <taxon>Scarabaeidae</taxon>
        <taxon>Rutelinae</taxon>
        <taxon>Popillia</taxon>
    </lineage>
</organism>
<name>A0AAW1IVJ2_POPJA</name>
<comment type="caution">
    <text evidence="2">The sequence shown here is derived from an EMBL/GenBank/DDBJ whole genome shotgun (WGS) entry which is preliminary data.</text>
</comment>
<feature type="region of interest" description="Disordered" evidence="1">
    <location>
        <begin position="1"/>
        <end position="57"/>
    </location>
</feature>
<dbReference type="AlphaFoldDB" id="A0AAW1IVJ2"/>
<proteinExistence type="predicted"/>
<evidence type="ECO:0000313" key="3">
    <source>
        <dbReference type="Proteomes" id="UP001458880"/>
    </source>
</evidence>
<keyword evidence="3" id="KW-1185">Reference proteome</keyword>
<evidence type="ECO:0000313" key="2">
    <source>
        <dbReference type="EMBL" id="KAK9694255.1"/>
    </source>
</evidence>
<evidence type="ECO:0000256" key="1">
    <source>
        <dbReference type="SAM" id="MobiDB-lite"/>
    </source>
</evidence>